<accession>A0A8H3PGU3</accession>
<proteinExistence type="predicted"/>
<gene>
    <name evidence="2" type="ORF">ALECFALPRED_008707</name>
</gene>
<name>A0A8H3PGU3_9LECA</name>
<keyword evidence="3" id="KW-1185">Reference proteome</keyword>
<comment type="caution">
    <text evidence="2">The sequence shown here is derived from an EMBL/GenBank/DDBJ whole genome shotgun (WGS) entry which is preliminary data.</text>
</comment>
<evidence type="ECO:0000256" key="1">
    <source>
        <dbReference type="SAM" id="MobiDB-lite"/>
    </source>
</evidence>
<reference evidence="2" key="1">
    <citation type="submission" date="2021-03" db="EMBL/GenBank/DDBJ databases">
        <authorList>
            <person name="Tagirdzhanova G."/>
        </authorList>
    </citation>
    <scope>NUCLEOTIDE SEQUENCE</scope>
</reference>
<feature type="region of interest" description="Disordered" evidence="1">
    <location>
        <begin position="1"/>
        <end position="32"/>
    </location>
</feature>
<organism evidence="2 3">
    <name type="scientific">Alectoria fallacina</name>
    <dbReference type="NCBI Taxonomy" id="1903189"/>
    <lineage>
        <taxon>Eukaryota</taxon>
        <taxon>Fungi</taxon>
        <taxon>Dikarya</taxon>
        <taxon>Ascomycota</taxon>
        <taxon>Pezizomycotina</taxon>
        <taxon>Lecanoromycetes</taxon>
        <taxon>OSLEUM clade</taxon>
        <taxon>Lecanoromycetidae</taxon>
        <taxon>Lecanorales</taxon>
        <taxon>Lecanorineae</taxon>
        <taxon>Parmeliaceae</taxon>
        <taxon>Alectoria</taxon>
    </lineage>
</organism>
<evidence type="ECO:0000313" key="2">
    <source>
        <dbReference type="EMBL" id="CAF9940532.1"/>
    </source>
</evidence>
<protein>
    <submittedName>
        <fullName evidence="2">Uncharacterized protein</fullName>
    </submittedName>
</protein>
<dbReference type="AlphaFoldDB" id="A0A8H3PGU3"/>
<feature type="compositionally biased region" description="Basic and acidic residues" evidence="1">
    <location>
        <begin position="11"/>
        <end position="20"/>
    </location>
</feature>
<dbReference type="Proteomes" id="UP000664203">
    <property type="component" value="Unassembled WGS sequence"/>
</dbReference>
<dbReference type="EMBL" id="CAJPDR010000606">
    <property type="protein sequence ID" value="CAF9940532.1"/>
    <property type="molecule type" value="Genomic_DNA"/>
</dbReference>
<evidence type="ECO:0000313" key="3">
    <source>
        <dbReference type="Proteomes" id="UP000664203"/>
    </source>
</evidence>
<sequence length="64" mass="6727">MSTSTVRSSAHRNDDVDTKAGVDGNSSLNAGENTTHLASLKLGLKDALSGFCADHRGWNSPRQA</sequence>